<reference evidence="2 3" key="1">
    <citation type="submission" date="2020-10" db="EMBL/GenBank/DDBJ databases">
        <title>Novel species in genus Corynebacterium.</title>
        <authorList>
            <person name="Zhang G."/>
        </authorList>
    </citation>
    <scope>NUCLEOTIDE SEQUENCE [LARGE SCALE GENOMIC DNA]</scope>
    <source>
        <strain evidence="2 3">DSM 45110</strain>
    </source>
</reference>
<dbReference type="PANTHER" id="PTHR42951">
    <property type="entry name" value="METALLO-BETA-LACTAMASE DOMAIN-CONTAINING"/>
    <property type="match status" value="1"/>
</dbReference>
<accession>A0ABR9ZGY9</accession>
<dbReference type="SUPFAM" id="SSF56281">
    <property type="entry name" value="Metallo-hydrolase/oxidoreductase"/>
    <property type="match status" value="1"/>
</dbReference>
<sequence>MCTPLFPSQAEAALAEQLPQPILIPGAELWMRAVPMPGEGAMSFVYSLVHFGERGITVVDPGWPDRDDAHGSIVEPLEEFLHQRDASLQDISQVIATHAHPDHLGAAEAVAQAAGARLLMSALEWQSIQAAEPRWFFPKNEPDQLLHEGDPIDDFPFEVIHTPGHTDGHICLADREQQILICADQILPTIFPGIGLSVSPPTSNPIADYLNSLVKLAEFDDYRVLPGHGFAFTNLHSRRQQTAQHVLQRAHEVRNILALDGEMSDREVASKITWSMGWERMKTSSMLESALKQTAMYRELAERHDLQKWELQFPA</sequence>
<organism evidence="2 3">
    <name type="scientific">Corynebacterium suicordis DSM 45110</name>
    <dbReference type="NCBI Taxonomy" id="1121369"/>
    <lineage>
        <taxon>Bacteria</taxon>
        <taxon>Bacillati</taxon>
        <taxon>Actinomycetota</taxon>
        <taxon>Actinomycetes</taxon>
        <taxon>Mycobacteriales</taxon>
        <taxon>Corynebacteriaceae</taxon>
        <taxon>Corynebacterium</taxon>
    </lineage>
</organism>
<dbReference type="RefSeq" id="WP_194555433.1">
    <property type="nucleotide sequence ID" value="NZ_JADKMY010000001.1"/>
</dbReference>
<dbReference type="InterPro" id="IPR050855">
    <property type="entry name" value="NDM-1-like"/>
</dbReference>
<dbReference type="SMART" id="SM00849">
    <property type="entry name" value="Lactamase_B"/>
    <property type="match status" value="1"/>
</dbReference>
<dbReference type="Proteomes" id="UP000635902">
    <property type="component" value="Unassembled WGS sequence"/>
</dbReference>
<dbReference type="EMBL" id="JADKMY010000001">
    <property type="protein sequence ID" value="MBF4552524.1"/>
    <property type="molecule type" value="Genomic_DNA"/>
</dbReference>
<comment type="caution">
    <text evidence="2">The sequence shown here is derived from an EMBL/GenBank/DDBJ whole genome shotgun (WGS) entry which is preliminary data.</text>
</comment>
<evidence type="ECO:0000313" key="3">
    <source>
        <dbReference type="Proteomes" id="UP000635902"/>
    </source>
</evidence>
<dbReference type="Gene3D" id="3.60.15.10">
    <property type="entry name" value="Ribonuclease Z/Hydroxyacylglutathione hydrolase-like"/>
    <property type="match status" value="1"/>
</dbReference>
<protein>
    <submittedName>
        <fullName evidence="2">MBL fold metallo-hydrolase</fullName>
    </submittedName>
</protein>
<proteinExistence type="predicted"/>
<evidence type="ECO:0000313" key="2">
    <source>
        <dbReference type="EMBL" id="MBF4552524.1"/>
    </source>
</evidence>
<dbReference type="InterPro" id="IPR036866">
    <property type="entry name" value="RibonucZ/Hydroxyglut_hydro"/>
</dbReference>
<dbReference type="InterPro" id="IPR001279">
    <property type="entry name" value="Metallo-B-lactamas"/>
</dbReference>
<keyword evidence="3" id="KW-1185">Reference proteome</keyword>
<evidence type="ECO:0000259" key="1">
    <source>
        <dbReference type="SMART" id="SM00849"/>
    </source>
</evidence>
<name>A0ABR9ZGY9_9CORY</name>
<dbReference type="Pfam" id="PF00753">
    <property type="entry name" value="Lactamase_B"/>
    <property type="match status" value="1"/>
</dbReference>
<gene>
    <name evidence="2" type="ORF">IRY30_00285</name>
</gene>
<feature type="domain" description="Metallo-beta-lactamase" evidence="1">
    <location>
        <begin position="42"/>
        <end position="228"/>
    </location>
</feature>